<dbReference type="Pfam" id="PF24864">
    <property type="entry name" value="DUF7730"/>
    <property type="match status" value="1"/>
</dbReference>
<dbReference type="EMBL" id="JARKIE010000019">
    <property type="protein sequence ID" value="KAJ7700729.1"/>
    <property type="molecule type" value="Genomic_DNA"/>
</dbReference>
<feature type="domain" description="DUF7730" evidence="2">
    <location>
        <begin position="37"/>
        <end position="137"/>
    </location>
</feature>
<dbReference type="InterPro" id="IPR056632">
    <property type="entry name" value="DUF7730"/>
</dbReference>
<dbReference type="PANTHER" id="PTHR38790">
    <property type="entry name" value="2EXR DOMAIN-CONTAINING PROTEIN-RELATED"/>
    <property type="match status" value="1"/>
</dbReference>
<feature type="region of interest" description="Disordered" evidence="1">
    <location>
        <begin position="1"/>
        <end position="26"/>
    </location>
</feature>
<keyword evidence="4" id="KW-1185">Reference proteome</keyword>
<evidence type="ECO:0000313" key="4">
    <source>
        <dbReference type="Proteomes" id="UP001221757"/>
    </source>
</evidence>
<accession>A0AAD7DY67</accession>
<reference evidence="3" key="1">
    <citation type="submission" date="2023-03" db="EMBL/GenBank/DDBJ databases">
        <title>Massive genome expansion in bonnet fungi (Mycena s.s.) driven by repeated elements and novel gene families across ecological guilds.</title>
        <authorList>
            <consortium name="Lawrence Berkeley National Laboratory"/>
            <person name="Harder C.B."/>
            <person name="Miyauchi S."/>
            <person name="Viragh M."/>
            <person name="Kuo A."/>
            <person name="Thoen E."/>
            <person name="Andreopoulos B."/>
            <person name="Lu D."/>
            <person name="Skrede I."/>
            <person name="Drula E."/>
            <person name="Henrissat B."/>
            <person name="Morin E."/>
            <person name="Kohler A."/>
            <person name="Barry K."/>
            <person name="LaButti K."/>
            <person name="Morin E."/>
            <person name="Salamov A."/>
            <person name="Lipzen A."/>
            <person name="Mereny Z."/>
            <person name="Hegedus B."/>
            <person name="Baldrian P."/>
            <person name="Stursova M."/>
            <person name="Weitz H."/>
            <person name="Taylor A."/>
            <person name="Grigoriev I.V."/>
            <person name="Nagy L.G."/>
            <person name="Martin F."/>
            <person name="Kauserud H."/>
        </authorList>
    </citation>
    <scope>NUCLEOTIDE SEQUENCE</scope>
    <source>
        <strain evidence="3">CBHHK067</strain>
    </source>
</reference>
<gene>
    <name evidence="3" type="ORF">B0H17DRAFT_1046455</name>
</gene>
<evidence type="ECO:0000313" key="3">
    <source>
        <dbReference type="EMBL" id="KAJ7700729.1"/>
    </source>
</evidence>
<dbReference type="PANTHER" id="PTHR38790:SF9">
    <property type="entry name" value="F-BOX DOMAIN-CONTAINING PROTEIN"/>
    <property type="match status" value="1"/>
</dbReference>
<evidence type="ECO:0000259" key="2">
    <source>
        <dbReference type="Pfam" id="PF24864"/>
    </source>
</evidence>
<organism evidence="3 4">
    <name type="scientific">Mycena rosella</name>
    <name type="common">Pink bonnet</name>
    <name type="synonym">Agaricus rosellus</name>
    <dbReference type="NCBI Taxonomy" id="1033263"/>
    <lineage>
        <taxon>Eukaryota</taxon>
        <taxon>Fungi</taxon>
        <taxon>Dikarya</taxon>
        <taxon>Basidiomycota</taxon>
        <taxon>Agaricomycotina</taxon>
        <taxon>Agaricomycetes</taxon>
        <taxon>Agaricomycetidae</taxon>
        <taxon>Agaricales</taxon>
        <taxon>Marasmiineae</taxon>
        <taxon>Mycenaceae</taxon>
        <taxon>Mycena</taxon>
    </lineage>
</organism>
<proteinExistence type="predicted"/>
<comment type="caution">
    <text evidence="3">The sequence shown here is derived from an EMBL/GenBank/DDBJ whole genome shotgun (WGS) entry which is preliminary data.</text>
</comment>
<protein>
    <recommendedName>
        <fullName evidence="2">DUF7730 domain-containing protein</fullName>
    </recommendedName>
</protein>
<dbReference type="AlphaFoldDB" id="A0AAD7DY67"/>
<name>A0AAD7DY67_MYCRO</name>
<evidence type="ECO:0000256" key="1">
    <source>
        <dbReference type="SAM" id="MobiDB-lite"/>
    </source>
</evidence>
<sequence>MPKPRRAREPERKPWPANPPPLASNRIDIGQRSLKQQPRRCLLLALPAELRQSIYEQALGGRVISLTLVASRTASGARHNRVQSACFEPVDEADDRPNKLDVPADSIPVALLLSCRQIYLEALPVLHQQNTFHFRMHELEAVAHAGLGRYCLMDIHSIYLVYSDRRYGWHNWIKMGAVLQQMRTEHLAFEFEFARSLQAGLHRGYVTELEGWWGYAVATIWTLRRFELFFTDGDPPTEPLYRTKVVQRLRELMEADKRYGRVLEKKEQDPSASWRS</sequence>
<dbReference type="Proteomes" id="UP001221757">
    <property type="component" value="Unassembled WGS sequence"/>
</dbReference>